<dbReference type="AlphaFoldDB" id="A0A7C9AZM4"/>
<reference evidence="1" key="1">
    <citation type="journal article" date="2013" name="J. Plant Res.">
        <title>Effect of fungi and light on seed germination of three Opuntia species from semiarid lands of central Mexico.</title>
        <authorList>
            <person name="Delgado-Sanchez P."/>
            <person name="Jimenez-Bremont J.F."/>
            <person name="Guerrero-Gonzalez Mde L."/>
            <person name="Flores J."/>
        </authorList>
    </citation>
    <scope>NUCLEOTIDE SEQUENCE</scope>
    <source>
        <tissue evidence="1">Cladode</tissue>
    </source>
</reference>
<dbReference type="Gene3D" id="2.40.70.10">
    <property type="entry name" value="Acid Proteases"/>
    <property type="match status" value="1"/>
</dbReference>
<sequence>MAYGNAFFKVEHKFKGEKRWLKELRAHDARRHGTMLGSIDLPLGGNALPSDAGLYFTKVQLGNPASDYHVQVDTGSDICGSIVLVVTSVPREVGLERSKQHAKFKHMIIM</sequence>
<reference evidence="1" key="2">
    <citation type="submission" date="2020-07" db="EMBL/GenBank/DDBJ databases">
        <authorList>
            <person name="Vera ALvarez R."/>
            <person name="Arias-Moreno D.M."/>
            <person name="Jimenez-Jacinto V."/>
            <person name="Jimenez-Bremont J.F."/>
            <person name="Swaminathan K."/>
            <person name="Moose S.P."/>
            <person name="Guerrero-Gonzalez M.L."/>
            <person name="Marino-Ramirez L."/>
            <person name="Landsman D."/>
            <person name="Rodriguez-Kessler M."/>
            <person name="Delgado-Sanchez P."/>
        </authorList>
    </citation>
    <scope>NUCLEOTIDE SEQUENCE</scope>
    <source>
        <tissue evidence="1">Cladode</tissue>
    </source>
</reference>
<name>A0A7C9AZM4_OPUST</name>
<dbReference type="EMBL" id="GISG01284245">
    <property type="protein sequence ID" value="MBA4679699.1"/>
    <property type="molecule type" value="Transcribed_RNA"/>
</dbReference>
<evidence type="ECO:0008006" key="2">
    <source>
        <dbReference type="Google" id="ProtNLM"/>
    </source>
</evidence>
<organism evidence="1">
    <name type="scientific">Opuntia streptacantha</name>
    <name type="common">Prickly pear cactus</name>
    <name type="synonym">Opuntia cardona</name>
    <dbReference type="NCBI Taxonomy" id="393608"/>
    <lineage>
        <taxon>Eukaryota</taxon>
        <taxon>Viridiplantae</taxon>
        <taxon>Streptophyta</taxon>
        <taxon>Embryophyta</taxon>
        <taxon>Tracheophyta</taxon>
        <taxon>Spermatophyta</taxon>
        <taxon>Magnoliopsida</taxon>
        <taxon>eudicotyledons</taxon>
        <taxon>Gunneridae</taxon>
        <taxon>Pentapetalae</taxon>
        <taxon>Caryophyllales</taxon>
        <taxon>Cactineae</taxon>
        <taxon>Cactaceae</taxon>
        <taxon>Opuntioideae</taxon>
        <taxon>Opuntia</taxon>
    </lineage>
</organism>
<dbReference type="InterPro" id="IPR021109">
    <property type="entry name" value="Peptidase_aspartic_dom_sf"/>
</dbReference>
<dbReference type="SUPFAM" id="SSF50630">
    <property type="entry name" value="Acid proteases"/>
    <property type="match status" value="1"/>
</dbReference>
<accession>A0A7C9AZM4</accession>
<proteinExistence type="predicted"/>
<evidence type="ECO:0000313" key="1">
    <source>
        <dbReference type="EMBL" id="MBA4679699.1"/>
    </source>
</evidence>
<protein>
    <recommendedName>
        <fullName evidence="2">Peptidase A1 domain-containing protein</fullName>
    </recommendedName>
</protein>